<dbReference type="Pfam" id="PF01551">
    <property type="entry name" value="Peptidase_M23"/>
    <property type="match status" value="1"/>
</dbReference>
<evidence type="ECO:0000313" key="6">
    <source>
        <dbReference type="Proteomes" id="UP000241788"/>
    </source>
</evidence>
<dbReference type="InterPro" id="IPR036779">
    <property type="entry name" value="LysM_dom_sf"/>
</dbReference>
<dbReference type="GO" id="GO:0009279">
    <property type="term" value="C:cell outer membrane"/>
    <property type="evidence" value="ECO:0007669"/>
    <property type="project" value="TreeGrafter"/>
</dbReference>
<feature type="region of interest" description="Disordered" evidence="2">
    <location>
        <begin position="29"/>
        <end position="48"/>
    </location>
</feature>
<evidence type="ECO:0000256" key="1">
    <source>
        <dbReference type="ARBA" id="ARBA00038420"/>
    </source>
</evidence>
<dbReference type="InterPro" id="IPR018392">
    <property type="entry name" value="LysM"/>
</dbReference>
<dbReference type="InterPro" id="IPR011055">
    <property type="entry name" value="Dup_hybrid_motif"/>
</dbReference>
<dbReference type="Gene3D" id="2.70.70.10">
    <property type="entry name" value="Glucose Permease (Domain IIA)"/>
    <property type="match status" value="1"/>
</dbReference>
<dbReference type="PROSITE" id="PS51782">
    <property type="entry name" value="LYSM"/>
    <property type="match status" value="1"/>
</dbReference>
<comment type="similarity">
    <text evidence="1">Belongs to the E.coli NlpD/Haemophilus LppB family.</text>
</comment>
<dbReference type="GO" id="GO:0032153">
    <property type="term" value="C:cell division site"/>
    <property type="evidence" value="ECO:0007669"/>
    <property type="project" value="TreeGrafter"/>
</dbReference>
<sequence length="256" mass="27032">MNRRSTIKPLILAGIAVMVVGCSSSVVRTSGSSASNVPRSASSPVRVSQPKYGATQVVQKGDTVYRIATTNGITALDLALWNNIPPPYIIHPGQRLRLYPGGSVATIPPPRTPVKQATTRPSTPPPSVVAPVASLAWRWPADGALLTTYQSGNPTRQGIDIAGNAGDAVRAAADGTVVYSGSGLVGYGELIIVKHNDQWLSAYGHNRKRLVSEGAVVKSGQQIGELGSTGAARNMLHFEIRLNGKPVDPQLYLPRK</sequence>
<protein>
    <submittedName>
        <fullName evidence="5">Lipoprotein NlpD</fullName>
    </submittedName>
</protein>
<keyword evidence="3" id="KW-0732">Signal</keyword>
<dbReference type="SUPFAM" id="SSF51261">
    <property type="entry name" value="Duplicated hybrid motif"/>
    <property type="match status" value="1"/>
</dbReference>
<dbReference type="RefSeq" id="WP_076585036.1">
    <property type="nucleotide sequence ID" value="NZ_FTLW01000001.1"/>
</dbReference>
<gene>
    <name evidence="5" type="ORF">SAMN05421546_0570</name>
</gene>
<dbReference type="STRING" id="1604334.SAMN05421546_0570"/>
<evidence type="ECO:0000256" key="2">
    <source>
        <dbReference type="SAM" id="MobiDB-lite"/>
    </source>
</evidence>
<dbReference type="PANTHER" id="PTHR21666:SF263">
    <property type="entry name" value="MUREIN HYDROLASE ACTIVATOR NLPD"/>
    <property type="match status" value="1"/>
</dbReference>
<evidence type="ECO:0000313" key="5">
    <source>
        <dbReference type="EMBL" id="SIQ02253.1"/>
    </source>
</evidence>
<dbReference type="CDD" id="cd00118">
    <property type="entry name" value="LysM"/>
    <property type="match status" value="1"/>
</dbReference>
<dbReference type="GO" id="GO:0004222">
    <property type="term" value="F:metalloendopeptidase activity"/>
    <property type="evidence" value="ECO:0007669"/>
    <property type="project" value="TreeGrafter"/>
</dbReference>
<dbReference type="Pfam" id="PF01476">
    <property type="entry name" value="LysM"/>
    <property type="match status" value="1"/>
</dbReference>
<keyword evidence="5" id="KW-0449">Lipoprotein</keyword>
<reference evidence="6" key="1">
    <citation type="submission" date="2017-01" db="EMBL/GenBank/DDBJ databases">
        <authorList>
            <person name="Varghese N."/>
            <person name="Submissions S."/>
        </authorList>
    </citation>
    <scope>NUCLEOTIDE SEQUENCE [LARGE SCALE GENOMIC DNA]</scope>
    <source>
        <strain evidence="6">UM1</strain>
    </source>
</reference>
<dbReference type="AlphaFoldDB" id="A0A1N6PD42"/>
<keyword evidence="6" id="KW-1185">Reference proteome</keyword>
<evidence type="ECO:0000259" key="4">
    <source>
        <dbReference type="PROSITE" id="PS51782"/>
    </source>
</evidence>
<feature type="domain" description="LysM" evidence="4">
    <location>
        <begin position="54"/>
        <end position="98"/>
    </location>
</feature>
<evidence type="ECO:0000256" key="3">
    <source>
        <dbReference type="SAM" id="SignalP"/>
    </source>
</evidence>
<dbReference type="EMBL" id="FTLW01000001">
    <property type="protein sequence ID" value="SIQ02253.1"/>
    <property type="molecule type" value="Genomic_DNA"/>
</dbReference>
<dbReference type="PANTHER" id="PTHR21666">
    <property type="entry name" value="PEPTIDASE-RELATED"/>
    <property type="match status" value="1"/>
</dbReference>
<dbReference type="Proteomes" id="UP000241788">
    <property type="component" value="Unassembled WGS sequence"/>
</dbReference>
<proteinExistence type="inferred from homology"/>
<organism evidence="5 6">
    <name type="scientific">Solilutibacter tolerans</name>
    <dbReference type="NCBI Taxonomy" id="1604334"/>
    <lineage>
        <taxon>Bacteria</taxon>
        <taxon>Pseudomonadati</taxon>
        <taxon>Pseudomonadota</taxon>
        <taxon>Gammaproteobacteria</taxon>
        <taxon>Lysobacterales</taxon>
        <taxon>Lysobacteraceae</taxon>
        <taxon>Solilutibacter</taxon>
    </lineage>
</organism>
<name>A0A1N6PD42_9GAMM</name>
<feature type="signal peptide" evidence="3">
    <location>
        <begin position="1"/>
        <end position="28"/>
    </location>
</feature>
<dbReference type="SMART" id="SM00257">
    <property type="entry name" value="LysM"/>
    <property type="match status" value="1"/>
</dbReference>
<dbReference type="CDD" id="cd12797">
    <property type="entry name" value="M23_peptidase"/>
    <property type="match status" value="1"/>
</dbReference>
<dbReference type="InterPro" id="IPR016047">
    <property type="entry name" value="M23ase_b-sheet_dom"/>
</dbReference>
<accession>A0A1N6PD42</accession>
<feature type="chain" id="PRO_5012432957" evidence="3">
    <location>
        <begin position="29"/>
        <end position="256"/>
    </location>
</feature>
<dbReference type="OrthoDB" id="9795421at2"/>
<dbReference type="Gene3D" id="3.10.350.10">
    <property type="entry name" value="LysM domain"/>
    <property type="match status" value="1"/>
</dbReference>
<dbReference type="PROSITE" id="PS51257">
    <property type="entry name" value="PROKAR_LIPOPROTEIN"/>
    <property type="match status" value="1"/>
</dbReference>
<dbReference type="InterPro" id="IPR050570">
    <property type="entry name" value="Cell_wall_metabolism_enzyme"/>
</dbReference>